<organism evidence="3 4">
    <name type="scientific">Sphaerisporangium corydalis</name>
    <dbReference type="NCBI Taxonomy" id="1441875"/>
    <lineage>
        <taxon>Bacteria</taxon>
        <taxon>Bacillati</taxon>
        <taxon>Actinomycetota</taxon>
        <taxon>Actinomycetes</taxon>
        <taxon>Streptosporangiales</taxon>
        <taxon>Streptosporangiaceae</taxon>
        <taxon>Sphaerisporangium</taxon>
    </lineage>
</organism>
<proteinExistence type="predicted"/>
<feature type="region of interest" description="Disordered" evidence="1">
    <location>
        <begin position="1"/>
        <end position="23"/>
    </location>
</feature>
<name>A0ABV9EGY9_9ACTN</name>
<evidence type="ECO:0000313" key="4">
    <source>
        <dbReference type="Proteomes" id="UP001595891"/>
    </source>
</evidence>
<keyword evidence="4" id="KW-1185">Reference proteome</keyword>
<feature type="domain" description="PucR C-terminal helix-turn-helix" evidence="2">
    <location>
        <begin position="223"/>
        <end position="279"/>
    </location>
</feature>
<comment type="caution">
    <text evidence="3">The sequence shown here is derived from an EMBL/GenBank/DDBJ whole genome shotgun (WGS) entry which is preliminary data.</text>
</comment>
<dbReference type="Gene3D" id="1.10.10.2840">
    <property type="entry name" value="PucR C-terminal helix-turn-helix domain"/>
    <property type="match status" value="1"/>
</dbReference>
<evidence type="ECO:0000259" key="2">
    <source>
        <dbReference type="Pfam" id="PF13556"/>
    </source>
</evidence>
<gene>
    <name evidence="3" type="ORF">ACFO8L_16010</name>
</gene>
<dbReference type="PANTHER" id="PTHR33744">
    <property type="entry name" value="CARBOHYDRATE DIACID REGULATOR"/>
    <property type="match status" value="1"/>
</dbReference>
<dbReference type="InterPro" id="IPR042070">
    <property type="entry name" value="PucR_C-HTH_sf"/>
</dbReference>
<dbReference type="Proteomes" id="UP001595891">
    <property type="component" value="Unassembled WGS sequence"/>
</dbReference>
<evidence type="ECO:0000256" key="1">
    <source>
        <dbReference type="SAM" id="MobiDB-lite"/>
    </source>
</evidence>
<dbReference type="Pfam" id="PF13556">
    <property type="entry name" value="HTH_30"/>
    <property type="match status" value="1"/>
</dbReference>
<dbReference type="PANTHER" id="PTHR33744:SF1">
    <property type="entry name" value="DNA-BINDING TRANSCRIPTIONAL ACTIVATOR ADER"/>
    <property type="match status" value="1"/>
</dbReference>
<accession>A0ABV9EGY9</accession>
<dbReference type="InterPro" id="IPR051448">
    <property type="entry name" value="CdaR-like_regulators"/>
</dbReference>
<evidence type="ECO:0000313" key="3">
    <source>
        <dbReference type="EMBL" id="MFC4587600.1"/>
    </source>
</evidence>
<dbReference type="EMBL" id="JBHSFN010000009">
    <property type="protein sequence ID" value="MFC4587600.1"/>
    <property type="molecule type" value="Genomic_DNA"/>
</dbReference>
<dbReference type="RefSeq" id="WP_262840519.1">
    <property type="nucleotide sequence ID" value="NZ_JANZYP010000001.1"/>
</dbReference>
<protein>
    <submittedName>
        <fullName evidence="3">Helix-turn-helix domain-containing protein</fullName>
    </submittedName>
</protein>
<dbReference type="InterPro" id="IPR025736">
    <property type="entry name" value="PucR_C-HTH_dom"/>
</dbReference>
<sequence length="285" mass="29103">MIRASPDGRQASGPPVPASSTAPITLDGEEIGAVWLERPGPPGPLDDVLLDRLAIAAAAVVERYGAARTTMADPALVELAVGSGADEVARARALPLLGFAADAPVRVVAVRSPLPLDQVGGLVCPASPVKAATLSGVGVILATTVDPARFPEGVRAGIGAAGGPGRSWPQARTALRFTTARRPVVRNDDLGALALLAEIPQAASRDNADVAAVARVAGSPEDLATLDAYCATGSLRRAAGLLHLHHSSVARRVEQLGRSLGVDLTDPAGLLRARIALTAWRLLGD</sequence>
<reference evidence="4" key="1">
    <citation type="journal article" date="2019" name="Int. J. Syst. Evol. Microbiol.">
        <title>The Global Catalogue of Microorganisms (GCM) 10K type strain sequencing project: providing services to taxonomists for standard genome sequencing and annotation.</title>
        <authorList>
            <consortium name="The Broad Institute Genomics Platform"/>
            <consortium name="The Broad Institute Genome Sequencing Center for Infectious Disease"/>
            <person name="Wu L."/>
            <person name="Ma J."/>
        </authorList>
    </citation>
    <scope>NUCLEOTIDE SEQUENCE [LARGE SCALE GENOMIC DNA]</scope>
    <source>
        <strain evidence="4">CCUG 49560</strain>
    </source>
</reference>